<accession>A0A239HQW8</accession>
<dbReference type="AlphaFoldDB" id="A0A239HQW8"/>
<name>A0A239HQW8_9ACTN</name>
<dbReference type="EMBL" id="FZNP01000034">
    <property type="protein sequence ID" value="SNS83712.1"/>
    <property type="molecule type" value="Genomic_DNA"/>
</dbReference>
<sequence length="139" mass="15584">MRCPVNHTGYFLPWGEWEMNIVKQIAWWLYAVLASVLTLGIWCRAHLVTIRMRTMGGVRAGLFGGTHIYRESGSKGDFLVISRWRGKSRYPVSRIASASTGVWTVGVESSGGHTNKLATWQTRTVAAFIDSQVRQEPVT</sequence>
<organism evidence="2 3">
    <name type="scientific">Actinomadura mexicana</name>
    <dbReference type="NCBI Taxonomy" id="134959"/>
    <lineage>
        <taxon>Bacteria</taxon>
        <taxon>Bacillati</taxon>
        <taxon>Actinomycetota</taxon>
        <taxon>Actinomycetes</taxon>
        <taxon>Streptosporangiales</taxon>
        <taxon>Thermomonosporaceae</taxon>
        <taxon>Actinomadura</taxon>
    </lineage>
</organism>
<protein>
    <submittedName>
        <fullName evidence="2">Uncharacterized protein</fullName>
    </submittedName>
</protein>
<evidence type="ECO:0000256" key="1">
    <source>
        <dbReference type="SAM" id="Phobius"/>
    </source>
</evidence>
<proteinExistence type="predicted"/>
<keyword evidence="1" id="KW-0812">Transmembrane</keyword>
<keyword evidence="3" id="KW-1185">Reference proteome</keyword>
<evidence type="ECO:0000313" key="3">
    <source>
        <dbReference type="Proteomes" id="UP000198420"/>
    </source>
</evidence>
<dbReference type="Proteomes" id="UP000198420">
    <property type="component" value="Unassembled WGS sequence"/>
</dbReference>
<keyword evidence="1" id="KW-1133">Transmembrane helix</keyword>
<gene>
    <name evidence="2" type="ORF">SAMN06265355_1342</name>
</gene>
<keyword evidence="1" id="KW-0472">Membrane</keyword>
<feature type="transmembrane region" description="Helical" evidence="1">
    <location>
        <begin position="25"/>
        <end position="45"/>
    </location>
</feature>
<evidence type="ECO:0000313" key="2">
    <source>
        <dbReference type="EMBL" id="SNS83712.1"/>
    </source>
</evidence>
<reference evidence="3" key="1">
    <citation type="submission" date="2017-06" db="EMBL/GenBank/DDBJ databases">
        <authorList>
            <person name="Varghese N."/>
            <person name="Submissions S."/>
        </authorList>
    </citation>
    <scope>NUCLEOTIDE SEQUENCE [LARGE SCALE GENOMIC DNA]</scope>
    <source>
        <strain evidence="3">DSM 44485</strain>
    </source>
</reference>